<dbReference type="GO" id="GO:0034085">
    <property type="term" value="P:establishment of sister chromatid cohesion"/>
    <property type="evidence" value="ECO:0007669"/>
    <property type="project" value="EnsemblFungi"/>
</dbReference>
<dbReference type="GeneID" id="34525696"/>
<dbReference type="GO" id="GO:0045005">
    <property type="term" value="P:DNA-templated DNA replication maintenance of fidelity"/>
    <property type="evidence" value="ECO:0007669"/>
    <property type="project" value="EnsemblFungi"/>
</dbReference>
<dbReference type="GO" id="GO:0043139">
    <property type="term" value="F:5'-3' DNA helicase activity"/>
    <property type="evidence" value="ECO:0007669"/>
    <property type="project" value="UniProtKB-EC"/>
</dbReference>
<evidence type="ECO:0000256" key="7">
    <source>
        <dbReference type="ARBA" id="ARBA00022741"/>
    </source>
</evidence>
<dbReference type="GO" id="GO:0031571">
    <property type="term" value="P:mitotic G1 DNA damage checkpoint signaling"/>
    <property type="evidence" value="ECO:0007669"/>
    <property type="project" value="EnsemblFungi"/>
</dbReference>
<keyword evidence="14" id="KW-0413">Isomerase</keyword>
<keyword evidence="10" id="KW-0067">ATP-binding</keyword>
<keyword evidence="12" id="KW-0411">Iron-sulfur</keyword>
<dbReference type="InterPro" id="IPR027417">
    <property type="entry name" value="P-loop_NTPase"/>
</dbReference>
<dbReference type="Proteomes" id="UP000006310">
    <property type="component" value="Chromosome 4"/>
</dbReference>
<keyword evidence="16" id="KW-0131">Cell cycle</keyword>
<organism evidence="24 25">
    <name type="scientific">Huiozyma naganishii (strain ATCC MYA-139 / BCRC 22969 / CBS 8797 / KCTC 17520 / NBRC 10181 / NCYC 3082 / Yp74L-3)</name>
    <name type="common">Yeast</name>
    <name type="synonym">Kazachstania naganishii</name>
    <dbReference type="NCBI Taxonomy" id="1071383"/>
    <lineage>
        <taxon>Eukaryota</taxon>
        <taxon>Fungi</taxon>
        <taxon>Dikarya</taxon>
        <taxon>Ascomycota</taxon>
        <taxon>Saccharomycotina</taxon>
        <taxon>Saccharomycetes</taxon>
        <taxon>Saccharomycetales</taxon>
        <taxon>Saccharomycetaceae</taxon>
        <taxon>Huiozyma</taxon>
    </lineage>
</organism>
<evidence type="ECO:0000256" key="17">
    <source>
        <dbReference type="ARBA" id="ARBA00029709"/>
    </source>
</evidence>
<evidence type="ECO:0000256" key="1">
    <source>
        <dbReference type="ARBA" id="ARBA00001966"/>
    </source>
</evidence>
<sequence>MAGMFHHPFEPYDIQVELMQCIYDVLSSTASTNANVQRKKIGILESPTGTGKTLSLICASLSWLRDNKLKLLSCGDNVGGENSDSDSEDEPEWVKETFQKKQLQDKLGLLDEFERHLDIIGKQGDTPSAKHLERPTKTRKLKHVAVKIEEEDYLPKPYEEDGPESSQDDKNLQLNKEVAHLLAKIDASHGNKNPQDNNPFATASVNPVKIFFASRTHSQLNQFASQLQLPKFPSSFPDSVPNERVKFLPLASKKQLCINPEVTKWGTLEAINDACYEVRHSPKGCPYYQNTTEWHYSKDTTFFKDKLFESVHDIENLVETGQHLRVCPYYASRDTLPGMEVITLPYQYLLSESTRDIMGIDLKDSIVIIDEAHNLVDTVNSIHSAKVTLDDLITCENGIRHYLQKFKLRLNPGNRVNLLKLLKLISTISQYIKSNFKKPGQKVDANDILGDSNADILNIHRLIKYIRVSKVAYKIDTYIKALDKKTADDSPTDKPGPTTSSQPLLFKVVSFLTCLTNPASEGQFFFETGPSMEYMLLEPSKQFESIIEDARCVFLAGGTMEPISDLTENLFPLVPKEEISIFQCNHIVPDANVETFVINEPGLEFTFANRGNNTLINIQLFSFYKKLSKTVPLSGGIVGFFPSYQFLQNIIDQWKENGIFDEMNRTRKIFYESKNGKDPLNDYTTVVTNQDPKVGAILFAVVGGRLSEGINFQDNLCRAVVMTGLPFPNLASGELQIKKLHLQEKVKKRGGDTKQATKDFIENICMKAVNQSVGRAIRHMNDYANIYLLDNRYSNESIRGKLSLWVRRRIQPQTSLDGVITETTRFFTEKEK</sequence>
<gene>
    <name evidence="24" type="primary">KNAG0D02580</name>
    <name evidence="24" type="ordered locus">KNAG_0D02580</name>
</gene>
<dbReference type="InterPro" id="IPR013020">
    <property type="entry name" value="Rad3/Chl1-like"/>
</dbReference>
<evidence type="ECO:0000256" key="13">
    <source>
        <dbReference type="ARBA" id="ARBA00023125"/>
    </source>
</evidence>
<keyword evidence="7" id="KW-0547">Nucleotide-binding</keyword>
<evidence type="ECO:0000256" key="19">
    <source>
        <dbReference type="ARBA" id="ARBA00044998"/>
    </source>
</evidence>
<dbReference type="Pfam" id="PF06733">
    <property type="entry name" value="DEAD_2"/>
    <property type="match status" value="1"/>
</dbReference>
<evidence type="ECO:0000256" key="3">
    <source>
        <dbReference type="ARBA" id="ARBA00008435"/>
    </source>
</evidence>
<comment type="cofactor">
    <cofactor evidence="1">
        <name>[4Fe-4S] cluster</name>
        <dbReference type="ChEBI" id="CHEBI:49883"/>
    </cofactor>
</comment>
<comment type="subcellular location">
    <subcellularLocation>
        <location evidence="2">Nucleus</location>
    </subcellularLocation>
</comment>
<dbReference type="GO" id="GO:0046872">
    <property type="term" value="F:metal ion binding"/>
    <property type="evidence" value="ECO:0007669"/>
    <property type="project" value="UniProtKB-KW"/>
</dbReference>
<keyword evidence="25" id="KW-1185">Reference proteome</keyword>
<evidence type="ECO:0000256" key="22">
    <source>
        <dbReference type="ARBA" id="ARBA00048954"/>
    </source>
</evidence>
<evidence type="ECO:0000256" key="4">
    <source>
        <dbReference type="ARBA" id="ARBA00016387"/>
    </source>
</evidence>
<dbReference type="InterPro" id="IPR014013">
    <property type="entry name" value="Helic_SF1/SF2_ATP-bd_DinG/Rad3"/>
</dbReference>
<evidence type="ECO:0000313" key="25">
    <source>
        <dbReference type="Proteomes" id="UP000006310"/>
    </source>
</evidence>
<dbReference type="HOGENOM" id="CLU_006515_2_0_1"/>
<accession>J7RY23</accession>
<dbReference type="GO" id="GO:0051536">
    <property type="term" value="F:iron-sulfur cluster binding"/>
    <property type="evidence" value="ECO:0007669"/>
    <property type="project" value="UniProtKB-KW"/>
</dbReference>
<evidence type="ECO:0000313" key="24">
    <source>
        <dbReference type="EMBL" id="CCK70007.1"/>
    </source>
</evidence>
<dbReference type="STRING" id="1071383.J7RY23"/>
<dbReference type="FunFam" id="3.40.50.300:FF:001372">
    <property type="entry name" value="ATP-dependent DNA helicase chl1"/>
    <property type="match status" value="1"/>
</dbReference>
<dbReference type="AlphaFoldDB" id="J7RY23"/>
<comment type="catalytic activity">
    <reaction evidence="22">
        <text>ATP + H2O = ADP + phosphate + H(+)</text>
        <dbReference type="Rhea" id="RHEA:13065"/>
        <dbReference type="ChEBI" id="CHEBI:15377"/>
        <dbReference type="ChEBI" id="CHEBI:15378"/>
        <dbReference type="ChEBI" id="CHEBI:30616"/>
        <dbReference type="ChEBI" id="CHEBI:43474"/>
        <dbReference type="ChEBI" id="CHEBI:456216"/>
        <dbReference type="EC" id="5.6.2.3"/>
    </reaction>
</comment>
<evidence type="ECO:0000256" key="2">
    <source>
        <dbReference type="ARBA" id="ARBA00004123"/>
    </source>
</evidence>
<dbReference type="PANTHER" id="PTHR11472">
    <property type="entry name" value="DNA REPAIR DEAD HELICASE RAD3/XP-D SUBFAMILY MEMBER"/>
    <property type="match status" value="1"/>
</dbReference>
<evidence type="ECO:0000256" key="6">
    <source>
        <dbReference type="ARBA" id="ARBA00022723"/>
    </source>
</evidence>
<dbReference type="NCBIfam" id="TIGR00604">
    <property type="entry name" value="rad3"/>
    <property type="match status" value="1"/>
</dbReference>
<evidence type="ECO:0000256" key="18">
    <source>
        <dbReference type="ARBA" id="ARBA00044969"/>
    </source>
</evidence>
<evidence type="ECO:0000256" key="20">
    <source>
        <dbReference type="ARBA" id="ARBA00045008"/>
    </source>
</evidence>
<evidence type="ECO:0000259" key="23">
    <source>
        <dbReference type="PROSITE" id="PS51193"/>
    </source>
</evidence>
<proteinExistence type="inferred from homology"/>
<dbReference type="GO" id="GO:0007064">
    <property type="term" value="P:mitotic sister chromatid cohesion"/>
    <property type="evidence" value="ECO:0007669"/>
    <property type="project" value="EnsemblFungi"/>
</dbReference>
<keyword evidence="15" id="KW-0539">Nucleus</keyword>
<dbReference type="SMART" id="SM00491">
    <property type="entry name" value="HELICc2"/>
    <property type="match status" value="1"/>
</dbReference>
<dbReference type="InterPro" id="IPR006554">
    <property type="entry name" value="Helicase-like_DEXD_c2"/>
</dbReference>
<dbReference type="PANTHER" id="PTHR11472:SF41">
    <property type="entry name" value="ATP-DEPENDENT DNA HELICASE DDX11-RELATED"/>
    <property type="match status" value="1"/>
</dbReference>
<dbReference type="OrthoDB" id="267079at2759"/>
<name>J7RY23_HUIN7</name>
<evidence type="ECO:0000256" key="16">
    <source>
        <dbReference type="ARBA" id="ARBA00023306"/>
    </source>
</evidence>
<protein>
    <recommendedName>
        <fullName evidence="5">ATP-dependent DNA helicase CHL1</fullName>
        <ecNumber evidence="18">5.6.2.3</ecNumber>
    </recommendedName>
    <alternativeName>
        <fullName evidence="4">ATP-dependent DNA helicase chl1</fullName>
    </alternativeName>
    <alternativeName>
        <fullName evidence="17">Chromosome loss protein 1</fullName>
    </alternativeName>
    <alternativeName>
        <fullName evidence="19 20">DNA 5'-3' helicase CHL1</fullName>
    </alternativeName>
</protein>
<dbReference type="SUPFAM" id="SSF52540">
    <property type="entry name" value="P-loop containing nucleoside triphosphate hydrolases"/>
    <property type="match status" value="1"/>
</dbReference>
<dbReference type="InterPro" id="IPR006555">
    <property type="entry name" value="ATP-dep_Helicase_C"/>
</dbReference>
<dbReference type="GO" id="GO:0036297">
    <property type="term" value="P:interstrand cross-link repair"/>
    <property type="evidence" value="ECO:0007669"/>
    <property type="project" value="EnsemblFungi"/>
</dbReference>
<keyword evidence="9" id="KW-0347">Helicase</keyword>
<dbReference type="RefSeq" id="XP_022464253.1">
    <property type="nucleotide sequence ID" value="XM_022607682.1"/>
</dbReference>
<evidence type="ECO:0000256" key="15">
    <source>
        <dbReference type="ARBA" id="ARBA00023242"/>
    </source>
</evidence>
<keyword evidence="11" id="KW-0408">Iron</keyword>
<keyword evidence="8" id="KW-0378">Hydrolase</keyword>
<dbReference type="OMA" id="QTHQFRD"/>
<evidence type="ECO:0000256" key="12">
    <source>
        <dbReference type="ARBA" id="ARBA00023014"/>
    </source>
</evidence>
<evidence type="ECO:0000256" key="9">
    <source>
        <dbReference type="ARBA" id="ARBA00022806"/>
    </source>
</evidence>
<dbReference type="Gene3D" id="3.40.50.300">
    <property type="entry name" value="P-loop containing nucleotide triphosphate hydrolases"/>
    <property type="match status" value="3"/>
</dbReference>
<reference evidence="24 25" key="1">
    <citation type="journal article" date="2011" name="Proc. Natl. Acad. Sci. U.S.A.">
        <title>Evolutionary erosion of yeast sex chromosomes by mating-type switching accidents.</title>
        <authorList>
            <person name="Gordon J.L."/>
            <person name="Armisen D."/>
            <person name="Proux-Wera E."/>
            <person name="Oheigeartaigh S.S."/>
            <person name="Byrne K.P."/>
            <person name="Wolfe K.H."/>
        </authorList>
    </citation>
    <scope>NUCLEOTIDE SEQUENCE [LARGE SCALE GENOMIC DNA]</scope>
    <source>
        <strain evidence="25">ATCC MYA-139 / BCRC 22969 / CBS 8797 / CCRC 22969 / KCTC 17520 / NBRC 10181 / NCYC 3082</strain>
    </source>
</reference>
<dbReference type="KEGG" id="kng:KNAG_0D02580"/>
<dbReference type="eggNOG" id="KOG1133">
    <property type="taxonomic scope" value="Eukaryota"/>
</dbReference>
<reference evidence="25" key="2">
    <citation type="submission" date="2012-08" db="EMBL/GenBank/DDBJ databases">
        <title>Genome sequence of Kazachstania naganishii.</title>
        <authorList>
            <person name="Gordon J.L."/>
            <person name="Armisen D."/>
            <person name="Proux-Wera E."/>
            <person name="OhEigeartaigh S.S."/>
            <person name="Byrne K.P."/>
            <person name="Wolfe K.H."/>
        </authorList>
    </citation>
    <scope>NUCLEOTIDE SEQUENCE [LARGE SCALE GENOMIC DNA]</scope>
    <source>
        <strain evidence="25">ATCC MYA-139 / BCRC 22969 / CBS 8797 / CCRC 22969 / KCTC 17520 / NBRC 10181 / NCYC 3082</strain>
    </source>
</reference>
<dbReference type="GO" id="GO:0016818">
    <property type="term" value="F:hydrolase activity, acting on acid anhydrides, in phosphorus-containing anhydrides"/>
    <property type="evidence" value="ECO:0007669"/>
    <property type="project" value="InterPro"/>
</dbReference>
<evidence type="ECO:0000256" key="14">
    <source>
        <dbReference type="ARBA" id="ARBA00023235"/>
    </source>
</evidence>
<comment type="similarity">
    <text evidence="3">Belongs to the DEAD box helicase family. DEAH subfamily. DDX11/CHL1 sub-subfamily.</text>
</comment>
<keyword evidence="6" id="KW-0479">Metal-binding</keyword>
<dbReference type="GO" id="GO:0035861">
    <property type="term" value="C:site of double-strand break"/>
    <property type="evidence" value="ECO:0007669"/>
    <property type="project" value="EnsemblFungi"/>
</dbReference>
<evidence type="ECO:0000256" key="21">
    <source>
        <dbReference type="ARBA" id="ARBA00045702"/>
    </source>
</evidence>
<dbReference type="GO" id="GO:0000785">
    <property type="term" value="C:chromatin"/>
    <property type="evidence" value="ECO:0007669"/>
    <property type="project" value="EnsemblFungi"/>
</dbReference>
<comment type="function">
    <text evidence="21">ATP-dependent DNA helicase important for chromosome transmission and normal cell cycle progression in G(2)/M. May have a role in changing DNA topology to allow the loading of proteins involved in maintaining sister chromatid cohesion in the vicinity of the centromeres. Has a specific role in chromosome segregation during meiosis II.</text>
</comment>
<dbReference type="EMBL" id="HE978317">
    <property type="protein sequence ID" value="CCK70007.1"/>
    <property type="molecule type" value="Genomic_DNA"/>
</dbReference>
<keyword evidence="13" id="KW-0238">DNA-binding</keyword>
<dbReference type="Pfam" id="PF13307">
    <property type="entry name" value="Helicase_C_2"/>
    <property type="match status" value="1"/>
</dbReference>
<evidence type="ECO:0000256" key="5">
    <source>
        <dbReference type="ARBA" id="ARBA00017386"/>
    </source>
</evidence>
<dbReference type="EC" id="5.6.2.3" evidence="18"/>
<dbReference type="GO" id="GO:0003677">
    <property type="term" value="F:DNA binding"/>
    <property type="evidence" value="ECO:0007669"/>
    <property type="project" value="UniProtKB-KW"/>
</dbReference>
<dbReference type="FunFam" id="3.40.50.300:FF:001968">
    <property type="entry name" value="ATP-dependent DNA helicase CHL1"/>
    <property type="match status" value="1"/>
</dbReference>
<feature type="domain" description="Helicase ATP-binding" evidence="23">
    <location>
        <begin position="1"/>
        <end position="435"/>
    </location>
</feature>
<dbReference type="GO" id="GO:0005634">
    <property type="term" value="C:nucleus"/>
    <property type="evidence" value="ECO:0007669"/>
    <property type="project" value="UniProtKB-SubCell"/>
</dbReference>
<dbReference type="InterPro" id="IPR010614">
    <property type="entry name" value="RAD3-like_helicase_DEAD"/>
</dbReference>
<dbReference type="PROSITE" id="PS51193">
    <property type="entry name" value="HELICASE_ATP_BIND_2"/>
    <property type="match status" value="1"/>
</dbReference>
<evidence type="ECO:0000256" key="8">
    <source>
        <dbReference type="ARBA" id="ARBA00022801"/>
    </source>
</evidence>
<dbReference type="GO" id="GO:0005524">
    <property type="term" value="F:ATP binding"/>
    <property type="evidence" value="ECO:0007669"/>
    <property type="project" value="UniProtKB-KW"/>
</dbReference>
<evidence type="ECO:0000256" key="11">
    <source>
        <dbReference type="ARBA" id="ARBA00023004"/>
    </source>
</evidence>
<dbReference type="SMART" id="SM00488">
    <property type="entry name" value="DEXDc2"/>
    <property type="match status" value="1"/>
</dbReference>
<dbReference type="InterPro" id="IPR045028">
    <property type="entry name" value="DinG/Rad3-like"/>
</dbReference>
<evidence type="ECO:0000256" key="10">
    <source>
        <dbReference type="ARBA" id="ARBA00022840"/>
    </source>
</evidence>